<gene>
    <name evidence="1" type="ORF">GMARGA_LOCUS29884</name>
</gene>
<dbReference type="EMBL" id="CAJVQB010040997">
    <property type="protein sequence ID" value="CAG8829051.1"/>
    <property type="molecule type" value="Genomic_DNA"/>
</dbReference>
<organism evidence="1 2">
    <name type="scientific">Gigaspora margarita</name>
    <dbReference type="NCBI Taxonomy" id="4874"/>
    <lineage>
        <taxon>Eukaryota</taxon>
        <taxon>Fungi</taxon>
        <taxon>Fungi incertae sedis</taxon>
        <taxon>Mucoromycota</taxon>
        <taxon>Glomeromycotina</taxon>
        <taxon>Glomeromycetes</taxon>
        <taxon>Diversisporales</taxon>
        <taxon>Gigasporaceae</taxon>
        <taxon>Gigaspora</taxon>
    </lineage>
</organism>
<dbReference type="Proteomes" id="UP000789901">
    <property type="component" value="Unassembled WGS sequence"/>
</dbReference>
<name>A0ABN7WFT5_GIGMA</name>
<protein>
    <submittedName>
        <fullName evidence="1">40958_t:CDS:1</fullName>
    </submittedName>
</protein>
<comment type="caution">
    <text evidence="1">The sequence shown here is derived from an EMBL/GenBank/DDBJ whole genome shotgun (WGS) entry which is preliminary data.</text>
</comment>
<evidence type="ECO:0000313" key="1">
    <source>
        <dbReference type="EMBL" id="CAG8829051.1"/>
    </source>
</evidence>
<accession>A0ABN7WFT5</accession>
<reference evidence="1 2" key="1">
    <citation type="submission" date="2021-06" db="EMBL/GenBank/DDBJ databases">
        <authorList>
            <person name="Kallberg Y."/>
            <person name="Tangrot J."/>
            <person name="Rosling A."/>
        </authorList>
    </citation>
    <scope>NUCLEOTIDE SEQUENCE [LARGE SCALE GENOMIC DNA]</scope>
    <source>
        <strain evidence="1 2">120-4 pot B 10/14</strain>
    </source>
</reference>
<proteinExistence type="predicted"/>
<sequence length="129" mass="14451">MAFFSAMKFSINFIAKHWLYKKYQDNDLGMQPLVNLLTVFLSELSEAFTNCVVHLSISAKKAIKKKKAYAETIGIVHKAINIAIEKDDQPSASSLGQQSNLIEECSESNIVIEKSSVIVSNSIKKIRRD</sequence>
<evidence type="ECO:0000313" key="2">
    <source>
        <dbReference type="Proteomes" id="UP000789901"/>
    </source>
</evidence>
<keyword evidence="2" id="KW-1185">Reference proteome</keyword>